<dbReference type="PROSITE" id="PS50893">
    <property type="entry name" value="ABC_TRANSPORTER_2"/>
    <property type="match status" value="1"/>
</dbReference>
<evidence type="ECO:0000256" key="4">
    <source>
        <dbReference type="ARBA" id="ARBA00009845"/>
    </source>
</evidence>
<comment type="catalytic activity">
    <reaction evidence="1 12">
        <text>(2R,3S)-3-isopropylmalate = (2S)-2-isopropylmalate</text>
        <dbReference type="Rhea" id="RHEA:32287"/>
        <dbReference type="ChEBI" id="CHEBI:1178"/>
        <dbReference type="ChEBI" id="CHEBI:35121"/>
        <dbReference type="EC" id="4.2.1.33"/>
    </reaction>
</comment>
<dbReference type="InterPro" id="IPR015928">
    <property type="entry name" value="Aconitase/3IPM_dehydase_swvl"/>
</dbReference>
<comment type="caution">
    <text evidence="14">The sequence shown here is derived from an EMBL/GenBank/DDBJ whole genome shotgun (WGS) entry which is preliminary data.</text>
</comment>
<comment type="pathway">
    <text evidence="3 12">Amino-acid biosynthesis; L-leucine biosynthesis; L-leucine from 3-methyl-2-oxobutanoate: step 2/4.</text>
</comment>
<keyword evidence="7 12" id="KW-0028">Amino-acid biosynthesis</keyword>
<dbReference type="Gene3D" id="3.20.19.10">
    <property type="entry name" value="Aconitase, domain 4"/>
    <property type="match status" value="1"/>
</dbReference>
<evidence type="ECO:0000256" key="12">
    <source>
        <dbReference type="HAMAP-Rule" id="MF_01031"/>
    </source>
</evidence>
<dbReference type="Gene3D" id="3.40.50.300">
    <property type="entry name" value="P-loop containing nucleotide triphosphate hydrolases"/>
    <property type="match status" value="1"/>
</dbReference>
<proteinExistence type="inferred from homology"/>
<dbReference type="HAMAP" id="MF_01031">
    <property type="entry name" value="LeuD_type1"/>
    <property type="match status" value="1"/>
</dbReference>
<keyword evidence="8" id="KW-0547">Nucleotide-binding</keyword>
<dbReference type="UniPathway" id="UPA00048">
    <property type="reaction ID" value="UER00071"/>
</dbReference>
<evidence type="ECO:0000313" key="14">
    <source>
        <dbReference type="EMBL" id="KSU17558.1"/>
    </source>
</evidence>
<dbReference type="PANTHER" id="PTHR43345">
    <property type="entry name" value="3-ISOPROPYLMALATE DEHYDRATASE SMALL SUBUNIT 2-RELATED-RELATED"/>
    <property type="match status" value="1"/>
</dbReference>
<organism evidence="14 15">
    <name type="scientific">Lactococcus lactis subsp. lactis</name>
    <name type="common">Streptococcus lactis</name>
    <dbReference type="NCBI Taxonomy" id="1360"/>
    <lineage>
        <taxon>Bacteria</taxon>
        <taxon>Bacillati</taxon>
        <taxon>Bacillota</taxon>
        <taxon>Bacilli</taxon>
        <taxon>Lactobacillales</taxon>
        <taxon>Streptococcaceae</taxon>
        <taxon>Lactococcus</taxon>
    </lineage>
</organism>
<evidence type="ECO:0000256" key="10">
    <source>
        <dbReference type="ARBA" id="ARBA00023239"/>
    </source>
</evidence>
<dbReference type="Pfam" id="PF00694">
    <property type="entry name" value="Aconitase_C"/>
    <property type="match status" value="1"/>
</dbReference>
<comment type="similarity">
    <text evidence="4 12">Belongs to the LeuD family. LeuD type 1 subfamily.</text>
</comment>
<feature type="domain" description="ABC transporter" evidence="13">
    <location>
        <begin position="200"/>
        <end position="439"/>
    </location>
</feature>
<keyword evidence="11 12" id="KW-0100">Branched-chain amino acid biosynthesis</keyword>
<dbReference type="InterPro" id="IPR003593">
    <property type="entry name" value="AAA+_ATPase"/>
</dbReference>
<dbReference type="SUPFAM" id="SSF52016">
    <property type="entry name" value="LeuD/IlvD-like"/>
    <property type="match status" value="1"/>
</dbReference>
<dbReference type="InterPro" id="IPR000573">
    <property type="entry name" value="AconitaseA/IPMdHydase_ssu_swvl"/>
</dbReference>
<dbReference type="PATRIC" id="fig|1360.114.peg.690"/>
<name>A0A0V8DV61_LACLL</name>
<dbReference type="CDD" id="cd00267">
    <property type="entry name" value="ABC_ATPase"/>
    <property type="match status" value="1"/>
</dbReference>
<dbReference type="CDD" id="cd01577">
    <property type="entry name" value="IPMI_Swivel"/>
    <property type="match status" value="1"/>
</dbReference>
<dbReference type="FunFam" id="3.20.19.10:FF:000003">
    <property type="entry name" value="3-isopropylmalate dehydratase small subunit"/>
    <property type="match status" value="1"/>
</dbReference>
<dbReference type="InterPro" id="IPR003439">
    <property type="entry name" value="ABC_transporter-like_ATP-bd"/>
</dbReference>
<gene>
    <name evidence="12" type="primary">leuD</name>
    <name evidence="14" type="ORF">M20_2637</name>
</gene>
<evidence type="ECO:0000256" key="3">
    <source>
        <dbReference type="ARBA" id="ARBA00004729"/>
    </source>
</evidence>
<dbReference type="InterPro" id="IPR033940">
    <property type="entry name" value="IPMI_Swivel"/>
</dbReference>
<evidence type="ECO:0000313" key="15">
    <source>
        <dbReference type="Proteomes" id="UP000053719"/>
    </source>
</evidence>
<keyword evidence="6 12" id="KW-0432">Leucine biosynthesis</keyword>
<dbReference type="EMBL" id="LKLU01000146">
    <property type="protein sequence ID" value="KSU17558.1"/>
    <property type="molecule type" value="Genomic_DNA"/>
</dbReference>
<dbReference type="EC" id="4.2.1.33" evidence="12"/>
<evidence type="ECO:0000256" key="7">
    <source>
        <dbReference type="ARBA" id="ARBA00022605"/>
    </source>
</evidence>
<evidence type="ECO:0000256" key="2">
    <source>
        <dbReference type="ARBA" id="ARBA00002695"/>
    </source>
</evidence>
<comment type="subunit">
    <text evidence="5 12">Heterodimer of LeuC and LeuD.</text>
</comment>
<dbReference type="InterPro" id="IPR027417">
    <property type="entry name" value="P-loop_NTPase"/>
</dbReference>
<dbReference type="SUPFAM" id="SSF52540">
    <property type="entry name" value="P-loop containing nucleoside triphosphate hydrolases"/>
    <property type="match status" value="1"/>
</dbReference>
<protein>
    <recommendedName>
        <fullName evidence="12">3-isopropylmalate dehydratase small subunit</fullName>
        <ecNumber evidence="12">4.2.1.33</ecNumber>
    </recommendedName>
    <alternativeName>
        <fullName evidence="12">Alpha-IPM isomerase</fullName>
        <shortName evidence="12">IPMI</shortName>
    </alternativeName>
    <alternativeName>
        <fullName evidence="12">Isopropylmalate isomerase</fullName>
    </alternativeName>
</protein>
<reference evidence="15" key="1">
    <citation type="submission" date="2015-10" db="EMBL/GenBank/DDBJ databases">
        <title>Draft Genome Sequences of 11 Lactococcus lactis subspecies cremoris strains.</title>
        <authorList>
            <person name="Wels M."/>
            <person name="Backus L."/>
            <person name="Boekhorst J."/>
            <person name="Dijkstra A."/>
            <person name="Beerthuizen M."/>
            <person name="Kelly W."/>
            <person name="Siezen R."/>
            <person name="Bachmann H."/>
            <person name="Van Hijum S."/>
        </authorList>
    </citation>
    <scope>NUCLEOTIDE SEQUENCE [LARGE SCALE GENOMIC DNA]</scope>
    <source>
        <strain evidence="15">M20</strain>
    </source>
</reference>
<dbReference type="InterPro" id="IPR050075">
    <property type="entry name" value="LeuD"/>
</dbReference>
<dbReference type="NCBIfam" id="TIGR00171">
    <property type="entry name" value="leuD"/>
    <property type="match status" value="1"/>
</dbReference>
<evidence type="ECO:0000256" key="8">
    <source>
        <dbReference type="ARBA" id="ARBA00022741"/>
    </source>
</evidence>
<dbReference type="GO" id="GO:0009316">
    <property type="term" value="C:3-isopropylmalate dehydratase complex"/>
    <property type="evidence" value="ECO:0007669"/>
    <property type="project" value="InterPro"/>
</dbReference>
<dbReference type="Proteomes" id="UP000053719">
    <property type="component" value="Unassembled WGS sequence"/>
</dbReference>
<evidence type="ECO:0000256" key="5">
    <source>
        <dbReference type="ARBA" id="ARBA00011271"/>
    </source>
</evidence>
<evidence type="ECO:0000256" key="1">
    <source>
        <dbReference type="ARBA" id="ARBA00000491"/>
    </source>
</evidence>
<dbReference type="InterPro" id="IPR004431">
    <property type="entry name" value="3-IsopropMal_deHydase_ssu"/>
</dbReference>
<sequence>MEKFTIYKGTSVPVMNDNIDTDQIIPKQFLKAIDKKGFGKNLFYEWRYLKDYDENPDFILNAPKYKKASLLISGDNFGSGSSREHAAWALSDYGFRAIIAGSYSDIFYNNALKNGLLPIKQPREVLNQLTKLSSQEEITIDLPHQLIITSLGDFHFEIDPIWKDKLINGLDDIGITLQYEEAISAYEQKINKSEPKMTIINLKNVNLTRNKKEILKDITWKVNPGENWVILGLNGSGKSSLLKLILAEEWKTSGEITVLNTQFGNGEIPKLRKRISVVGSFIAERFQPNIKAENLVYTGKFNSSMLYKPYTDQELDEARQLLRQMGAKSLIGRNYASLSQGEKQVLLIARSLILKPELLILDEATNGLDLFAKEKLLKQLQQINQLKTAPTLIYISHHPDEITDIFTHLLLLREGKVIQSGKKENLLNEKILTDFYQEKVEVHRFEQKYFVIPAN</sequence>
<keyword evidence="9 14" id="KW-0067">ATP-binding</keyword>
<dbReference type="GO" id="GO:0009098">
    <property type="term" value="P:L-leucine biosynthetic process"/>
    <property type="evidence" value="ECO:0007669"/>
    <property type="project" value="UniProtKB-UniRule"/>
</dbReference>
<evidence type="ECO:0000256" key="11">
    <source>
        <dbReference type="ARBA" id="ARBA00023304"/>
    </source>
</evidence>
<dbReference type="PANTHER" id="PTHR43345:SF5">
    <property type="entry name" value="3-ISOPROPYLMALATE DEHYDRATASE SMALL SUBUNIT"/>
    <property type="match status" value="1"/>
</dbReference>
<dbReference type="Pfam" id="PF00005">
    <property type="entry name" value="ABC_tran"/>
    <property type="match status" value="1"/>
</dbReference>
<dbReference type="NCBIfam" id="NF002458">
    <property type="entry name" value="PRK01641.1"/>
    <property type="match status" value="1"/>
</dbReference>
<keyword evidence="10 12" id="KW-0456">Lyase</keyword>
<dbReference type="GO" id="GO:0005524">
    <property type="term" value="F:ATP binding"/>
    <property type="evidence" value="ECO:0007669"/>
    <property type="project" value="UniProtKB-KW"/>
</dbReference>
<dbReference type="SMART" id="SM00382">
    <property type="entry name" value="AAA"/>
    <property type="match status" value="1"/>
</dbReference>
<comment type="function">
    <text evidence="2 12">Catalyzes the isomerization between 2-isopropylmalate and 3-isopropylmalate, via the formation of 2-isopropylmaleate.</text>
</comment>
<evidence type="ECO:0000259" key="13">
    <source>
        <dbReference type="PROSITE" id="PS50893"/>
    </source>
</evidence>
<evidence type="ECO:0000256" key="6">
    <source>
        <dbReference type="ARBA" id="ARBA00022430"/>
    </source>
</evidence>
<evidence type="ECO:0000256" key="9">
    <source>
        <dbReference type="ARBA" id="ARBA00022840"/>
    </source>
</evidence>
<dbReference type="InterPro" id="IPR017871">
    <property type="entry name" value="ABC_transporter-like_CS"/>
</dbReference>
<dbReference type="GO" id="GO:0003861">
    <property type="term" value="F:3-isopropylmalate dehydratase activity"/>
    <property type="evidence" value="ECO:0007669"/>
    <property type="project" value="UniProtKB-UniRule"/>
</dbReference>
<dbReference type="RefSeq" id="WP_081041172.1">
    <property type="nucleotide sequence ID" value="NZ_LKLU01000146.1"/>
</dbReference>
<dbReference type="AlphaFoldDB" id="A0A0V8DV61"/>
<dbReference type="PROSITE" id="PS00211">
    <property type="entry name" value="ABC_TRANSPORTER_1"/>
    <property type="match status" value="1"/>
</dbReference>
<accession>A0A0V8DV61</accession>
<dbReference type="GO" id="GO:0016887">
    <property type="term" value="F:ATP hydrolysis activity"/>
    <property type="evidence" value="ECO:0007669"/>
    <property type="project" value="InterPro"/>
</dbReference>